<name>A0A843WK52_COLES</name>
<evidence type="ECO:0000313" key="2">
    <source>
        <dbReference type="EMBL" id="MQM10209.1"/>
    </source>
</evidence>
<evidence type="ECO:0000313" key="3">
    <source>
        <dbReference type="Proteomes" id="UP000652761"/>
    </source>
</evidence>
<gene>
    <name evidence="2" type="ORF">Taro_043100</name>
</gene>
<comment type="caution">
    <text evidence="2">The sequence shown here is derived from an EMBL/GenBank/DDBJ whole genome shotgun (WGS) entry which is preliminary data.</text>
</comment>
<accession>A0A843WK52</accession>
<protein>
    <submittedName>
        <fullName evidence="2">Uncharacterized protein</fullName>
    </submittedName>
</protein>
<reference evidence="2" key="1">
    <citation type="submission" date="2017-07" db="EMBL/GenBank/DDBJ databases">
        <title>Taro Niue Genome Assembly and Annotation.</title>
        <authorList>
            <person name="Atibalentja N."/>
            <person name="Keating K."/>
            <person name="Fields C.J."/>
        </authorList>
    </citation>
    <scope>NUCLEOTIDE SEQUENCE</scope>
    <source>
        <strain evidence="2">Niue_2</strain>
        <tissue evidence="2">Leaf</tissue>
    </source>
</reference>
<proteinExistence type="predicted"/>
<sequence>MGEKGAGGETPANRDCTVSIRMASGES</sequence>
<dbReference type="AlphaFoldDB" id="A0A843WK52"/>
<keyword evidence="3" id="KW-1185">Reference proteome</keyword>
<feature type="region of interest" description="Disordered" evidence="1">
    <location>
        <begin position="1"/>
        <end position="27"/>
    </location>
</feature>
<dbReference type="Proteomes" id="UP000652761">
    <property type="component" value="Unassembled WGS sequence"/>
</dbReference>
<dbReference type="EMBL" id="NMUH01004611">
    <property type="protein sequence ID" value="MQM10209.1"/>
    <property type="molecule type" value="Genomic_DNA"/>
</dbReference>
<evidence type="ECO:0000256" key="1">
    <source>
        <dbReference type="SAM" id="MobiDB-lite"/>
    </source>
</evidence>
<organism evidence="2 3">
    <name type="scientific">Colocasia esculenta</name>
    <name type="common">Wild taro</name>
    <name type="synonym">Arum esculentum</name>
    <dbReference type="NCBI Taxonomy" id="4460"/>
    <lineage>
        <taxon>Eukaryota</taxon>
        <taxon>Viridiplantae</taxon>
        <taxon>Streptophyta</taxon>
        <taxon>Embryophyta</taxon>
        <taxon>Tracheophyta</taxon>
        <taxon>Spermatophyta</taxon>
        <taxon>Magnoliopsida</taxon>
        <taxon>Liliopsida</taxon>
        <taxon>Araceae</taxon>
        <taxon>Aroideae</taxon>
        <taxon>Colocasieae</taxon>
        <taxon>Colocasia</taxon>
    </lineage>
</organism>